<keyword evidence="2" id="KW-1185">Reference proteome</keyword>
<dbReference type="RefSeq" id="XP_007771619.1">
    <property type="nucleotide sequence ID" value="XM_007773429.1"/>
</dbReference>
<sequence>MFSALSRWRPSPSSASTISTFIPISGRNYDPRCPLYAFFAAGGVYLTMRPLILSITPTVPLDASPASSELELESHLLLPNLEELQIHHTRDFRPSENEVSRYTQLRECLRQRDAAGTRLRLLKVEEGTSNFHMNTEQNVEEMGRDRSVDEVVWIWPYKKEPVSA</sequence>
<dbReference type="AlphaFoldDB" id="A0A5M3MHU0"/>
<protein>
    <submittedName>
        <fullName evidence="1">Uncharacterized protein</fullName>
    </submittedName>
</protein>
<evidence type="ECO:0000313" key="1">
    <source>
        <dbReference type="EMBL" id="EIW78617.1"/>
    </source>
</evidence>
<proteinExistence type="predicted"/>
<accession>A0A5M3MHU0</accession>
<dbReference type="GeneID" id="19205808"/>
<evidence type="ECO:0000313" key="2">
    <source>
        <dbReference type="Proteomes" id="UP000053558"/>
    </source>
</evidence>
<gene>
    <name evidence="1" type="ORF">CONPUDRAFT_167590</name>
</gene>
<dbReference type="KEGG" id="cput:CONPUDRAFT_167590"/>
<comment type="caution">
    <text evidence="1">The sequence shown here is derived from an EMBL/GenBank/DDBJ whole genome shotgun (WGS) entry which is preliminary data.</text>
</comment>
<name>A0A5M3MHU0_CONPW</name>
<organism evidence="1 2">
    <name type="scientific">Coniophora puteana (strain RWD-64-598)</name>
    <name type="common">Brown rot fungus</name>
    <dbReference type="NCBI Taxonomy" id="741705"/>
    <lineage>
        <taxon>Eukaryota</taxon>
        <taxon>Fungi</taxon>
        <taxon>Dikarya</taxon>
        <taxon>Basidiomycota</taxon>
        <taxon>Agaricomycotina</taxon>
        <taxon>Agaricomycetes</taxon>
        <taxon>Agaricomycetidae</taxon>
        <taxon>Boletales</taxon>
        <taxon>Coniophorineae</taxon>
        <taxon>Coniophoraceae</taxon>
        <taxon>Coniophora</taxon>
    </lineage>
</organism>
<dbReference type="Proteomes" id="UP000053558">
    <property type="component" value="Unassembled WGS sequence"/>
</dbReference>
<dbReference type="EMBL" id="JH711582">
    <property type="protein sequence ID" value="EIW78617.1"/>
    <property type="molecule type" value="Genomic_DNA"/>
</dbReference>
<reference evidence="2" key="1">
    <citation type="journal article" date="2012" name="Science">
        <title>The Paleozoic origin of enzymatic lignin decomposition reconstructed from 31 fungal genomes.</title>
        <authorList>
            <person name="Floudas D."/>
            <person name="Binder M."/>
            <person name="Riley R."/>
            <person name="Barry K."/>
            <person name="Blanchette R.A."/>
            <person name="Henrissat B."/>
            <person name="Martinez A.T."/>
            <person name="Otillar R."/>
            <person name="Spatafora J.W."/>
            <person name="Yadav J.S."/>
            <person name="Aerts A."/>
            <person name="Benoit I."/>
            <person name="Boyd A."/>
            <person name="Carlson A."/>
            <person name="Copeland A."/>
            <person name="Coutinho P.M."/>
            <person name="de Vries R.P."/>
            <person name="Ferreira P."/>
            <person name="Findley K."/>
            <person name="Foster B."/>
            <person name="Gaskell J."/>
            <person name="Glotzer D."/>
            <person name="Gorecki P."/>
            <person name="Heitman J."/>
            <person name="Hesse C."/>
            <person name="Hori C."/>
            <person name="Igarashi K."/>
            <person name="Jurgens J.A."/>
            <person name="Kallen N."/>
            <person name="Kersten P."/>
            <person name="Kohler A."/>
            <person name="Kuees U."/>
            <person name="Kumar T.K.A."/>
            <person name="Kuo A."/>
            <person name="LaButti K."/>
            <person name="Larrondo L.F."/>
            <person name="Lindquist E."/>
            <person name="Ling A."/>
            <person name="Lombard V."/>
            <person name="Lucas S."/>
            <person name="Lundell T."/>
            <person name="Martin R."/>
            <person name="McLaughlin D.J."/>
            <person name="Morgenstern I."/>
            <person name="Morin E."/>
            <person name="Murat C."/>
            <person name="Nagy L.G."/>
            <person name="Nolan M."/>
            <person name="Ohm R.A."/>
            <person name="Patyshakuliyeva A."/>
            <person name="Rokas A."/>
            <person name="Ruiz-Duenas F.J."/>
            <person name="Sabat G."/>
            <person name="Salamov A."/>
            <person name="Samejima M."/>
            <person name="Schmutz J."/>
            <person name="Slot J.C."/>
            <person name="St John F."/>
            <person name="Stenlid J."/>
            <person name="Sun H."/>
            <person name="Sun S."/>
            <person name="Syed K."/>
            <person name="Tsang A."/>
            <person name="Wiebenga A."/>
            <person name="Young D."/>
            <person name="Pisabarro A."/>
            <person name="Eastwood D.C."/>
            <person name="Martin F."/>
            <person name="Cullen D."/>
            <person name="Grigoriev I.V."/>
            <person name="Hibbett D.S."/>
        </authorList>
    </citation>
    <scope>NUCLEOTIDE SEQUENCE [LARGE SCALE GENOMIC DNA]</scope>
    <source>
        <strain evidence="2">RWD-64-598 SS2</strain>
    </source>
</reference>